<dbReference type="InterPro" id="IPR015286">
    <property type="entry name" value="Porin_fam_mycobact-type"/>
</dbReference>
<evidence type="ECO:0000313" key="3">
    <source>
        <dbReference type="Proteomes" id="UP000217736"/>
    </source>
</evidence>
<accession>A0A1Z4EF81</accession>
<sequence>MCLVMAVITASPTAADPDAATAVPSDAGVPSNPPAIVNTPDGWRLGLGAKDEAQVPVAPLTTAVSSREYIATGTFVGDLSGPGQPQGVLEAGYEIGCGIDMSTSNGVDLGGNMGIAPGISPTFDATGVLPPLLPFITVPVNGSINVGLKPGFVVVVPVAKKQFKGPHPWIMIANFHVRIDGCVGQSFIRSYATLTRVTDQSDVVLSYVGVTKAV</sequence>
<name>A0A1Z4EF81_9MYCO</name>
<protein>
    <recommendedName>
        <fullName evidence="4">MspA protein</fullName>
    </recommendedName>
</protein>
<gene>
    <name evidence="2" type="ORF">MSG_01467</name>
</gene>
<dbReference type="KEGG" id="mshg:MSG_01467"/>
<dbReference type="SUPFAM" id="SSF56959">
    <property type="entry name" value="Leukocidin-like"/>
    <property type="match status" value="1"/>
</dbReference>
<keyword evidence="3" id="KW-1185">Reference proteome</keyword>
<evidence type="ECO:0000313" key="2">
    <source>
        <dbReference type="EMBL" id="BAX91623.1"/>
    </source>
</evidence>
<proteinExistence type="predicted"/>
<dbReference type="Gene3D" id="2.60.40.1650">
    <property type="entry name" value="Porin MspA (Ig-like beta-sandwich domain)"/>
    <property type="match status" value="2"/>
</dbReference>
<keyword evidence="1" id="KW-0732">Signal</keyword>
<dbReference type="RefSeq" id="WP_373421140.1">
    <property type="nucleotide sequence ID" value="NZ_AP018164.1"/>
</dbReference>
<dbReference type="Pfam" id="PF09203">
    <property type="entry name" value="MspA"/>
    <property type="match status" value="1"/>
</dbReference>
<organism evidence="2 3">
    <name type="scientific">Mycobacterium shigaense</name>
    <dbReference type="NCBI Taxonomy" id="722731"/>
    <lineage>
        <taxon>Bacteria</taxon>
        <taxon>Bacillati</taxon>
        <taxon>Actinomycetota</taxon>
        <taxon>Actinomycetes</taxon>
        <taxon>Mycobacteriales</taxon>
        <taxon>Mycobacteriaceae</taxon>
        <taxon>Mycobacterium</taxon>
        <taxon>Mycobacterium simiae complex</taxon>
    </lineage>
</organism>
<dbReference type="Proteomes" id="UP000217736">
    <property type="component" value="Chromosome"/>
</dbReference>
<evidence type="ECO:0008006" key="4">
    <source>
        <dbReference type="Google" id="ProtNLM"/>
    </source>
</evidence>
<evidence type="ECO:0000256" key="1">
    <source>
        <dbReference type="ARBA" id="ARBA00022729"/>
    </source>
</evidence>
<dbReference type="EMBL" id="AP018164">
    <property type="protein sequence ID" value="BAX91623.1"/>
    <property type="molecule type" value="Genomic_DNA"/>
</dbReference>
<dbReference type="AlphaFoldDB" id="A0A1Z4EF81"/>
<dbReference type="InterPro" id="IPR036435">
    <property type="entry name" value="Leukocidin/porin_MspA_sf"/>
</dbReference>
<reference evidence="3" key="1">
    <citation type="submission" date="2017-06" db="EMBL/GenBank/DDBJ databases">
        <title>Complete Genome Sequence of Mycobacterium shigaense.</title>
        <authorList>
            <person name="Fukano H."/>
            <person name="Yoshida M."/>
            <person name="Kazumi Y."/>
            <person name="Ogura Y."/>
            <person name="Mitarai S."/>
            <person name="Hayashi T."/>
            <person name="Hoshino Y."/>
        </authorList>
    </citation>
    <scope>NUCLEOTIDE SEQUENCE [LARGE SCALE GENOMIC DNA]</scope>
    <source>
        <strain evidence="3">UN-152</strain>
    </source>
</reference>